<evidence type="ECO:0000313" key="1">
    <source>
        <dbReference type="EMBL" id="MDZ7543820.1"/>
    </source>
</evidence>
<name>A0AAW9K9W2_CLOPF</name>
<gene>
    <name evidence="1" type="ORF">GNF83_22180</name>
</gene>
<dbReference type="EMBL" id="WNUR01001673">
    <property type="protein sequence ID" value="MDZ7543820.1"/>
    <property type="molecule type" value="Genomic_DNA"/>
</dbReference>
<comment type="caution">
    <text evidence="1">The sequence shown here is derived from an EMBL/GenBank/DDBJ whole genome shotgun (WGS) entry which is preliminary data.</text>
</comment>
<dbReference type="Pfam" id="PF15597">
    <property type="entry name" value="Imm59"/>
    <property type="match status" value="1"/>
</dbReference>
<evidence type="ECO:0008006" key="3">
    <source>
        <dbReference type="Google" id="ProtNLM"/>
    </source>
</evidence>
<dbReference type="InterPro" id="IPR028954">
    <property type="entry name" value="Imm59"/>
</dbReference>
<organism evidence="1 2">
    <name type="scientific">Clostridium perfringens</name>
    <dbReference type="NCBI Taxonomy" id="1502"/>
    <lineage>
        <taxon>Bacteria</taxon>
        <taxon>Bacillati</taxon>
        <taxon>Bacillota</taxon>
        <taxon>Clostridia</taxon>
        <taxon>Eubacteriales</taxon>
        <taxon>Clostridiaceae</taxon>
        <taxon>Clostridium</taxon>
    </lineage>
</organism>
<accession>A0AAW9K9W2</accession>
<proteinExistence type="predicted"/>
<reference evidence="1" key="1">
    <citation type="submission" date="2019-11" db="EMBL/GenBank/DDBJ databases">
        <title>Characterization of Clostridium perfringens isolates from swine manure treated agricultural soils.</title>
        <authorList>
            <person name="Wushke S.T."/>
        </authorList>
    </citation>
    <scope>NUCLEOTIDE SEQUENCE</scope>
    <source>
        <strain evidence="1">X62</strain>
    </source>
</reference>
<dbReference type="Proteomes" id="UP001288944">
    <property type="component" value="Unassembled WGS sequence"/>
</dbReference>
<dbReference type="AlphaFoldDB" id="A0AAW9K9W2"/>
<protein>
    <recommendedName>
        <fullName evidence="3">Phage protein</fullName>
    </recommendedName>
</protein>
<evidence type="ECO:0000313" key="2">
    <source>
        <dbReference type="Proteomes" id="UP001288944"/>
    </source>
</evidence>
<sequence length="82" mass="9972">MNIKEAIKIIHEEKLQDYNMNEERDNRENEVVLRHENDKWIVYVTDERASKITNSQDTYSDEEEALDDFIDRLRADKILREM</sequence>